<gene>
    <name evidence="1" type="ORF">ZHD862_LOCUS23954</name>
</gene>
<sequence>MTTYYLVVTTNEPIVTAQFTVNATGLGSVTFSPINASDTYGYMYNNSFIPPDPSQNLLASNNNSASNQQFRLYIWLDTASTYFLVVTTFNRNVTGPFSINVTGLAPVTFSPMNASGENPIHSRTRL</sequence>
<dbReference type="Gene3D" id="2.60.120.380">
    <property type="match status" value="1"/>
</dbReference>
<comment type="caution">
    <text evidence="1">The sequence shown here is derived from an EMBL/GenBank/DDBJ whole genome shotgun (WGS) entry which is preliminary data.</text>
</comment>
<dbReference type="AlphaFoldDB" id="A0A814XZ20"/>
<reference evidence="1" key="1">
    <citation type="submission" date="2021-02" db="EMBL/GenBank/DDBJ databases">
        <authorList>
            <person name="Nowell W R."/>
        </authorList>
    </citation>
    <scope>NUCLEOTIDE SEQUENCE</scope>
</reference>
<organism evidence="1 2">
    <name type="scientific">Rotaria sordida</name>
    <dbReference type="NCBI Taxonomy" id="392033"/>
    <lineage>
        <taxon>Eukaryota</taxon>
        <taxon>Metazoa</taxon>
        <taxon>Spiralia</taxon>
        <taxon>Gnathifera</taxon>
        <taxon>Rotifera</taxon>
        <taxon>Eurotatoria</taxon>
        <taxon>Bdelloidea</taxon>
        <taxon>Philodinida</taxon>
        <taxon>Philodinidae</taxon>
        <taxon>Rotaria</taxon>
    </lineage>
</organism>
<dbReference type="EMBL" id="CAJNOT010001593">
    <property type="protein sequence ID" value="CAF1222772.1"/>
    <property type="molecule type" value="Genomic_DNA"/>
</dbReference>
<dbReference type="Proteomes" id="UP000663864">
    <property type="component" value="Unassembled WGS sequence"/>
</dbReference>
<evidence type="ECO:0000313" key="2">
    <source>
        <dbReference type="Proteomes" id="UP000663864"/>
    </source>
</evidence>
<protein>
    <submittedName>
        <fullName evidence="1">Uncharacterized protein</fullName>
    </submittedName>
</protein>
<accession>A0A814XZ20</accession>
<proteinExistence type="predicted"/>
<evidence type="ECO:0000313" key="1">
    <source>
        <dbReference type="EMBL" id="CAF1222772.1"/>
    </source>
</evidence>
<name>A0A814XZ20_9BILA</name>